<keyword evidence="4" id="KW-0479">Metal-binding</keyword>
<dbReference type="Pfam" id="PF10551">
    <property type="entry name" value="MULE"/>
    <property type="match status" value="1"/>
</dbReference>
<reference evidence="7" key="1">
    <citation type="submission" date="2020-07" db="EMBL/GenBank/DDBJ databases">
        <authorList>
            <person name="Lin J."/>
        </authorList>
    </citation>
    <scope>NUCLEOTIDE SEQUENCE</scope>
</reference>
<dbReference type="InterPro" id="IPR004332">
    <property type="entry name" value="Transposase_MuDR"/>
</dbReference>
<dbReference type="InterPro" id="IPR001207">
    <property type="entry name" value="Transposase_mutator"/>
</dbReference>
<evidence type="ECO:0000256" key="4">
    <source>
        <dbReference type="PROSITE-ProRule" id="PRU00047"/>
    </source>
</evidence>
<dbReference type="GO" id="GO:0008270">
    <property type="term" value="F:zinc ion binding"/>
    <property type="evidence" value="ECO:0007669"/>
    <property type="project" value="UniProtKB-KW"/>
</dbReference>
<organism evidence="7">
    <name type="scientific">Ananas comosus var. bracteatus</name>
    <name type="common">red pineapple</name>
    <dbReference type="NCBI Taxonomy" id="296719"/>
    <lineage>
        <taxon>Eukaryota</taxon>
        <taxon>Viridiplantae</taxon>
        <taxon>Streptophyta</taxon>
        <taxon>Embryophyta</taxon>
        <taxon>Tracheophyta</taxon>
        <taxon>Spermatophyta</taxon>
        <taxon>Magnoliopsida</taxon>
        <taxon>Liliopsida</taxon>
        <taxon>Poales</taxon>
        <taxon>Bromeliaceae</taxon>
        <taxon>Bromelioideae</taxon>
        <taxon>Ananas</taxon>
    </lineage>
</organism>
<dbReference type="PROSITE" id="PS50158">
    <property type="entry name" value="ZF_CCHC"/>
    <property type="match status" value="1"/>
</dbReference>
<dbReference type="AlphaFoldDB" id="A0A6V7QCL8"/>
<feature type="domain" description="CCHC-type" evidence="6">
    <location>
        <begin position="577"/>
        <end position="593"/>
    </location>
</feature>
<evidence type="ECO:0000256" key="3">
    <source>
        <dbReference type="ARBA" id="ARBA00023172"/>
    </source>
</evidence>
<protein>
    <recommendedName>
        <fullName evidence="6">CCHC-type domain-containing protein</fullName>
    </recommendedName>
</protein>
<feature type="region of interest" description="Disordered" evidence="5">
    <location>
        <begin position="591"/>
        <end position="681"/>
    </location>
</feature>
<feature type="compositionally biased region" description="Polar residues" evidence="5">
    <location>
        <begin position="646"/>
        <end position="656"/>
    </location>
</feature>
<keyword evidence="4" id="KW-0862">Zinc</keyword>
<dbReference type="InterPro" id="IPR018289">
    <property type="entry name" value="MULE_transposase_dom"/>
</dbReference>
<accession>A0A6V7QCL8</accession>
<sequence>MIDDNIVGIASEGGEGDEGGQVAEEAVGEGVGEGVGEDIGGAIGENVGQVAEVVGKDIGENIGEAFGEDVGQVAEEPAGELVKILVKHLVKMLVKLLKNQLDNMDHVETFSYDVNNPIMEVGAKYPNVASFRDALTHFALLNEFEYNLQKSDLLRVTATCAKSNCKWRIHASRLQDSLVFQVKTLQPEHICTSANRCRNKVATQSWVCNRVIEWLRLEGDLSTTELRKRLQQKYHVDLTYSKIFRGKEMALSKIHGHWEYLYQRIYDFKEEIVRRNPGSHVEVKLQVINGEHHFQRVFLAFGPCIQGFLNECRPYIALDGCHLKGKHRGILISATSIDGNKSIFPVAFGVVESENSNSWEWFLHGLKTAIGESEGLVFSSDRQKGLDEAVQVVYPRVEHRECMRHLYANFKKKFREDCYRDNLSAAARAYTPNVYETSIAKVYEANPMAIEYLRQNHSYLWSRSKFGTIAKCDYLTNNISESFNAWISNDRHRPLIDMLDTLRQKIMVKMEDRRNRAKKWDHEIVPTVLKYVNNISKVMASERCAMHSCNGSNRPAGRPRNKRIRASDEMAIRKRHRCKRCNKLGHRAKTCKNPVDANQQPAAGPSQAANQQPAAGPSQVANQQPAAAANQQPTGPPQAGNPHSEPPSQASMSSGTRSAALSRSSRPSPLPKKRAEPQPEPCRLDIPVVLATADCSCCRPQPTSGAQQSGNCGPSCDVCTGQGSNRHNYNDDSHHDSFCGGVDTPTAESTRIRVRLAEFRMFDSPKFAGKNDDGWVVERGVAHIEKLFRNLDIKEWVKVP</sequence>
<keyword evidence="1" id="KW-0815">Transposition</keyword>
<dbReference type="InterPro" id="IPR001878">
    <property type="entry name" value="Znf_CCHC"/>
</dbReference>
<proteinExistence type="predicted"/>
<evidence type="ECO:0000259" key="6">
    <source>
        <dbReference type="PROSITE" id="PS50158"/>
    </source>
</evidence>
<evidence type="ECO:0000256" key="2">
    <source>
        <dbReference type="ARBA" id="ARBA00023125"/>
    </source>
</evidence>
<dbReference type="PANTHER" id="PTHR31973">
    <property type="entry name" value="POLYPROTEIN, PUTATIVE-RELATED"/>
    <property type="match status" value="1"/>
</dbReference>
<evidence type="ECO:0000256" key="5">
    <source>
        <dbReference type="SAM" id="MobiDB-lite"/>
    </source>
</evidence>
<evidence type="ECO:0000256" key="1">
    <source>
        <dbReference type="ARBA" id="ARBA00022578"/>
    </source>
</evidence>
<dbReference type="GO" id="GO:0006313">
    <property type="term" value="P:DNA transposition"/>
    <property type="evidence" value="ECO:0007669"/>
    <property type="project" value="InterPro"/>
</dbReference>
<feature type="compositionally biased region" description="Low complexity" evidence="5">
    <location>
        <begin position="617"/>
        <end position="642"/>
    </location>
</feature>
<feature type="compositionally biased region" description="Polar residues" evidence="5">
    <location>
        <begin position="596"/>
        <end position="613"/>
    </location>
</feature>
<evidence type="ECO:0000313" key="7">
    <source>
        <dbReference type="EMBL" id="CAD1840721.1"/>
    </source>
</evidence>
<dbReference type="PANTHER" id="PTHR31973:SF188">
    <property type="entry name" value="POLYPROTEIN, PUTATIVE-RELATED"/>
    <property type="match status" value="1"/>
</dbReference>
<dbReference type="PROSITE" id="PS01007">
    <property type="entry name" value="TRANSPOSASE_MUTATOR"/>
    <property type="match status" value="1"/>
</dbReference>
<dbReference type="EMBL" id="LR862135">
    <property type="protein sequence ID" value="CAD1840721.1"/>
    <property type="molecule type" value="Genomic_DNA"/>
</dbReference>
<keyword evidence="4" id="KW-0863">Zinc-finger</keyword>
<keyword evidence="3" id="KW-0233">DNA recombination</keyword>
<dbReference type="GO" id="GO:0004803">
    <property type="term" value="F:transposase activity"/>
    <property type="evidence" value="ECO:0007669"/>
    <property type="project" value="InterPro"/>
</dbReference>
<feature type="compositionally biased region" description="Low complexity" evidence="5">
    <location>
        <begin position="657"/>
        <end position="667"/>
    </location>
</feature>
<dbReference type="GO" id="GO:0003677">
    <property type="term" value="F:DNA binding"/>
    <property type="evidence" value="ECO:0007669"/>
    <property type="project" value="UniProtKB-KW"/>
</dbReference>
<dbReference type="Pfam" id="PF03108">
    <property type="entry name" value="DBD_Tnp_Mut"/>
    <property type="match status" value="1"/>
</dbReference>
<feature type="region of interest" description="Disordered" evidence="5">
    <location>
        <begin position="547"/>
        <end position="571"/>
    </location>
</feature>
<gene>
    <name evidence="7" type="ORF">CB5_LOCUS23932</name>
</gene>
<name>A0A6V7QCL8_ANACO</name>
<keyword evidence="2" id="KW-0238">DNA-binding</keyword>